<comment type="caution">
    <text evidence="1">The sequence shown here is derived from an EMBL/GenBank/DDBJ whole genome shotgun (WGS) entry which is preliminary data.</text>
</comment>
<proteinExistence type="predicted"/>
<name>A0A399EQ66_9DEIN</name>
<dbReference type="AlphaFoldDB" id="A0A399EQ66"/>
<reference evidence="1 2" key="1">
    <citation type="submission" date="2018-08" db="EMBL/GenBank/DDBJ databases">
        <title>Meiothermus luteus KCTC 52599 genome sequencing project.</title>
        <authorList>
            <person name="Da Costa M.S."/>
            <person name="Albuquerque L."/>
            <person name="Raposo P."/>
            <person name="Froufe H.J.C."/>
            <person name="Barroso C.S."/>
            <person name="Egas C."/>
        </authorList>
    </citation>
    <scope>NUCLEOTIDE SEQUENCE [LARGE SCALE GENOMIC DNA]</scope>
    <source>
        <strain evidence="1 2">KCTC 52599</strain>
    </source>
</reference>
<sequence length="178" mass="19106">MPNLTDPHQALELVHALLSKNTDTLTLGAENTSRTGQTSVSVHTDTALTVTDTTPPASVSVSVPSVHTLTVTNAVQDEENPSSVSASVHFLGKEMPTRDPDPSGCPVHWQRVPELPPRGSRVAVVDEGGFGNLYRFKVAGRWYLIKFLPPFSGTVSVTDPEGKVRVLASLEEAARLLQ</sequence>
<protein>
    <submittedName>
        <fullName evidence="1">Uncharacterized protein</fullName>
    </submittedName>
</protein>
<organism evidence="1 2">
    <name type="scientific">Meiothermus luteus</name>
    <dbReference type="NCBI Taxonomy" id="2026184"/>
    <lineage>
        <taxon>Bacteria</taxon>
        <taxon>Thermotogati</taxon>
        <taxon>Deinococcota</taxon>
        <taxon>Deinococci</taxon>
        <taxon>Thermales</taxon>
        <taxon>Thermaceae</taxon>
        <taxon>Meiothermus</taxon>
    </lineage>
</organism>
<evidence type="ECO:0000313" key="2">
    <source>
        <dbReference type="Proteomes" id="UP000265800"/>
    </source>
</evidence>
<evidence type="ECO:0000313" key="1">
    <source>
        <dbReference type="EMBL" id="RIH86108.1"/>
    </source>
</evidence>
<gene>
    <name evidence="1" type="ORF">Mlute_01368</name>
</gene>
<dbReference type="EMBL" id="QWKZ01000036">
    <property type="protein sequence ID" value="RIH86108.1"/>
    <property type="molecule type" value="Genomic_DNA"/>
</dbReference>
<keyword evidence="2" id="KW-1185">Reference proteome</keyword>
<accession>A0A399EQ66</accession>
<dbReference type="Proteomes" id="UP000265800">
    <property type="component" value="Unassembled WGS sequence"/>
</dbReference>